<sequence>MLAVSFRYSLHLTLVLGNVNCVPPRSVRWGRDCLVWRCFILIVGLTSGADLAPCPLRSRWRARRSVGIVAISQCRAGGDARALGSSNPGGMAIYIPVGIVFNRFYDPQ</sequence>
<keyword evidence="2" id="KW-1185">Reference proteome</keyword>
<comment type="caution">
    <text evidence="1">The sequence shown here is derived from an EMBL/GenBank/DDBJ whole genome shotgun (WGS) entry which is preliminary data.</text>
</comment>
<dbReference type="Proteomes" id="UP001066276">
    <property type="component" value="Chromosome 2_2"/>
</dbReference>
<protein>
    <submittedName>
        <fullName evidence="1">Uncharacterized protein</fullName>
    </submittedName>
</protein>
<evidence type="ECO:0000313" key="2">
    <source>
        <dbReference type="Proteomes" id="UP001066276"/>
    </source>
</evidence>
<dbReference type="EMBL" id="JANPWB010000004">
    <property type="protein sequence ID" value="KAJ1193493.1"/>
    <property type="molecule type" value="Genomic_DNA"/>
</dbReference>
<accession>A0AAV7UZL0</accession>
<dbReference type="AlphaFoldDB" id="A0AAV7UZL0"/>
<evidence type="ECO:0000313" key="1">
    <source>
        <dbReference type="EMBL" id="KAJ1193493.1"/>
    </source>
</evidence>
<organism evidence="1 2">
    <name type="scientific">Pleurodeles waltl</name>
    <name type="common">Iberian ribbed newt</name>
    <dbReference type="NCBI Taxonomy" id="8319"/>
    <lineage>
        <taxon>Eukaryota</taxon>
        <taxon>Metazoa</taxon>
        <taxon>Chordata</taxon>
        <taxon>Craniata</taxon>
        <taxon>Vertebrata</taxon>
        <taxon>Euteleostomi</taxon>
        <taxon>Amphibia</taxon>
        <taxon>Batrachia</taxon>
        <taxon>Caudata</taxon>
        <taxon>Salamandroidea</taxon>
        <taxon>Salamandridae</taxon>
        <taxon>Pleurodelinae</taxon>
        <taxon>Pleurodeles</taxon>
    </lineage>
</organism>
<gene>
    <name evidence="1" type="ORF">NDU88_002790</name>
</gene>
<name>A0AAV7UZL0_PLEWA</name>
<reference evidence="1" key="1">
    <citation type="journal article" date="2022" name="bioRxiv">
        <title>Sequencing and chromosome-scale assembly of the giantPleurodeles waltlgenome.</title>
        <authorList>
            <person name="Brown T."/>
            <person name="Elewa A."/>
            <person name="Iarovenko S."/>
            <person name="Subramanian E."/>
            <person name="Araus A.J."/>
            <person name="Petzold A."/>
            <person name="Susuki M."/>
            <person name="Suzuki K.-i.T."/>
            <person name="Hayashi T."/>
            <person name="Toyoda A."/>
            <person name="Oliveira C."/>
            <person name="Osipova E."/>
            <person name="Leigh N.D."/>
            <person name="Simon A."/>
            <person name="Yun M.H."/>
        </authorList>
    </citation>
    <scope>NUCLEOTIDE SEQUENCE</scope>
    <source>
        <strain evidence="1">20211129_DDA</strain>
        <tissue evidence="1">Liver</tissue>
    </source>
</reference>
<proteinExistence type="predicted"/>